<dbReference type="Proteomes" id="UP001501757">
    <property type="component" value="Unassembled WGS sequence"/>
</dbReference>
<feature type="signal peptide" evidence="1">
    <location>
        <begin position="1"/>
        <end position="22"/>
    </location>
</feature>
<keyword evidence="3" id="KW-1185">Reference proteome</keyword>
<protein>
    <submittedName>
        <fullName evidence="2">YdbL family protein</fullName>
    </submittedName>
</protein>
<dbReference type="PIRSF" id="PIRSF025560">
    <property type="entry name" value="UCP025560"/>
    <property type="match status" value="1"/>
</dbReference>
<gene>
    <name evidence="2" type="ORF">GCM10009092_11590</name>
</gene>
<reference evidence="2 3" key="1">
    <citation type="journal article" date="2019" name="Int. J. Syst. Evol. Microbiol.">
        <title>The Global Catalogue of Microorganisms (GCM) 10K type strain sequencing project: providing services to taxonomists for standard genome sequencing and annotation.</title>
        <authorList>
            <consortium name="The Broad Institute Genomics Platform"/>
            <consortium name="The Broad Institute Genome Sequencing Center for Infectious Disease"/>
            <person name="Wu L."/>
            <person name="Ma J."/>
        </authorList>
    </citation>
    <scope>NUCLEOTIDE SEQUENCE [LARGE SCALE GENOMIC DNA]</scope>
    <source>
        <strain evidence="2 3">JCM 13378</strain>
    </source>
</reference>
<keyword evidence="1" id="KW-0732">Signal</keyword>
<sequence>MKNRLLSALFALPLLLSLPALAIELDEAKDKGLVGEQTDGYLGIVKSAPQVPELVQDVNSKRKAKYQELAQKNGIALSQVEALAGKKAVEKTQPGHYILLDGQWVKK</sequence>
<evidence type="ECO:0000313" key="3">
    <source>
        <dbReference type="Proteomes" id="UP001501757"/>
    </source>
</evidence>
<accession>A0ABN0WWT9</accession>
<dbReference type="InterPro" id="IPR008309">
    <property type="entry name" value="YdbL"/>
</dbReference>
<evidence type="ECO:0000313" key="2">
    <source>
        <dbReference type="EMBL" id="GAA0348880.1"/>
    </source>
</evidence>
<proteinExistence type="predicted"/>
<dbReference type="EMBL" id="BAAAEI010000006">
    <property type="protein sequence ID" value="GAA0348880.1"/>
    <property type="molecule type" value="Genomic_DNA"/>
</dbReference>
<comment type="caution">
    <text evidence="2">The sequence shown here is derived from an EMBL/GenBank/DDBJ whole genome shotgun (WGS) entry which is preliminary data.</text>
</comment>
<evidence type="ECO:0000256" key="1">
    <source>
        <dbReference type="SAM" id="SignalP"/>
    </source>
</evidence>
<organism evidence="2 3">
    <name type="scientific">Bowmanella denitrificans</name>
    <dbReference type="NCBI Taxonomy" id="366582"/>
    <lineage>
        <taxon>Bacteria</taxon>
        <taxon>Pseudomonadati</taxon>
        <taxon>Pseudomonadota</taxon>
        <taxon>Gammaproteobacteria</taxon>
        <taxon>Alteromonadales</taxon>
        <taxon>Alteromonadaceae</taxon>
        <taxon>Bowmanella</taxon>
    </lineage>
</organism>
<feature type="chain" id="PRO_5047242531" evidence="1">
    <location>
        <begin position="23"/>
        <end position="107"/>
    </location>
</feature>
<name>A0ABN0WWT9_9ALTE</name>
<dbReference type="RefSeq" id="WP_102795034.1">
    <property type="nucleotide sequence ID" value="NZ_BAAAEI010000006.1"/>
</dbReference>
<dbReference type="Pfam" id="PF07027">
    <property type="entry name" value="DUF1318"/>
    <property type="match status" value="1"/>
</dbReference>